<proteinExistence type="predicted"/>
<accession>A0A6A5U4W5</accession>
<protein>
    <submittedName>
        <fullName evidence="1">TPR-like protein</fullName>
    </submittedName>
</protein>
<dbReference type="PANTHER" id="PTHR46082:SF6">
    <property type="entry name" value="AAA+ ATPASE DOMAIN-CONTAINING PROTEIN-RELATED"/>
    <property type="match status" value="1"/>
</dbReference>
<dbReference type="Proteomes" id="UP000800035">
    <property type="component" value="Unassembled WGS sequence"/>
</dbReference>
<evidence type="ECO:0000313" key="2">
    <source>
        <dbReference type="Proteomes" id="UP000800035"/>
    </source>
</evidence>
<name>A0A6A5U4W5_9PLEO</name>
<dbReference type="SUPFAM" id="SSF52540">
    <property type="entry name" value="P-loop containing nucleoside triphosphate hydrolases"/>
    <property type="match status" value="1"/>
</dbReference>
<dbReference type="InterPro" id="IPR027417">
    <property type="entry name" value="P-loop_NTPase"/>
</dbReference>
<evidence type="ECO:0000313" key="1">
    <source>
        <dbReference type="EMBL" id="KAF1959885.1"/>
    </source>
</evidence>
<gene>
    <name evidence="1" type="ORF">CC80DRAFT_312380</name>
</gene>
<dbReference type="OrthoDB" id="1658288at2759"/>
<dbReference type="EMBL" id="ML976984">
    <property type="protein sequence ID" value="KAF1959885.1"/>
    <property type="molecule type" value="Genomic_DNA"/>
</dbReference>
<dbReference type="Pfam" id="PF13424">
    <property type="entry name" value="TPR_12"/>
    <property type="match status" value="3"/>
</dbReference>
<sequence length="890" mass="101142">MGALKVDSELLENIHEEFVKIVLRVETIKIHSFQEARGITGLKGFHGKVVDDFSSKLGLAEPKEIVERINANHMEIARYGSREDEGYLAISAILRKFIREEREQQLSSAHAATVAPQEQSGLMPFSMVPFQRDRAFVGRDDILADLRTKFEEEAPQDHARVALIGLGGIGKSQIAIEYAYRVRDFAPQTWVFWVYAGTADRIKEAYKNIAARLELRGWDDPKTDILQLVYNWLCDERNGRWLMIIDNADDDRVISGPTYPDNNVRGLGAPTEKMPMDSYIPQSSNGWILVTSRNQLAATNLVGIPQAVLQVEQMGEKDALILLKNKVTVDKASEDDAKTLVRELDYIPIAITHAAAYIGSMAPMITVSKYLEFFQESEENQTYLLNSEAARDLRRDETVSDAAITTWQISFEQIRKSRPDAADLLSLMAVFDRQGIPDPIVRNGRDSIRFMEAVGALTHFSLIKVQNTKQSEQQYGEYLFDMHGLVQLATRKWLEVQNQLDGWKTVSLRIMATNFPLSRYETRSLCQILYPHANRLLTYSPRDNEATLSRSIVALSVAEFLRLEGVDVEAERICRDAITARSNLLGRGNPATLDSMHTLTNILLDRGQYTEAQSVQRQVLEGFEKLYPQGSCHILRACVTLGVVLHRLRMSPEAEKVTRRAVQGLTEFLGPEHREVLASLSSLGLILHRQGKHEDADKILQKVMDAHERRLGVEHTETISSISNICSSFCYQKKWAQAEELWRRNLERSKKAHRPEHPSTLNIMCNIGRVMRSQGKDAEAIFRDTLRIRERVLGPNHFDTLVSASFVGLVSWDQHKYDEAEEIFIRTIKGFWKNFGPECLETHKSIKCFAWFLREQGKDGQLVTLKQLLEHPEMYDNDSKVSLLLDSIAS</sequence>
<dbReference type="InterPro" id="IPR011990">
    <property type="entry name" value="TPR-like_helical_dom_sf"/>
</dbReference>
<dbReference type="PANTHER" id="PTHR46082">
    <property type="entry name" value="ATP/GTP-BINDING PROTEIN-RELATED"/>
    <property type="match status" value="1"/>
</dbReference>
<dbReference type="Gene3D" id="1.25.40.10">
    <property type="entry name" value="Tetratricopeptide repeat domain"/>
    <property type="match status" value="2"/>
</dbReference>
<dbReference type="Gene3D" id="3.40.50.300">
    <property type="entry name" value="P-loop containing nucleotide triphosphate hydrolases"/>
    <property type="match status" value="1"/>
</dbReference>
<dbReference type="AlphaFoldDB" id="A0A6A5U4W5"/>
<dbReference type="SUPFAM" id="SSF48452">
    <property type="entry name" value="TPR-like"/>
    <property type="match status" value="1"/>
</dbReference>
<dbReference type="InterPro" id="IPR053137">
    <property type="entry name" value="NLR-like"/>
</dbReference>
<reference evidence="1" key="1">
    <citation type="journal article" date="2020" name="Stud. Mycol.">
        <title>101 Dothideomycetes genomes: a test case for predicting lifestyles and emergence of pathogens.</title>
        <authorList>
            <person name="Haridas S."/>
            <person name="Albert R."/>
            <person name="Binder M."/>
            <person name="Bloem J."/>
            <person name="Labutti K."/>
            <person name="Salamov A."/>
            <person name="Andreopoulos B."/>
            <person name="Baker S."/>
            <person name="Barry K."/>
            <person name="Bills G."/>
            <person name="Bluhm B."/>
            <person name="Cannon C."/>
            <person name="Castanera R."/>
            <person name="Culley D."/>
            <person name="Daum C."/>
            <person name="Ezra D."/>
            <person name="Gonzalez J."/>
            <person name="Henrissat B."/>
            <person name="Kuo A."/>
            <person name="Liang C."/>
            <person name="Lipzen A."/>
            <person name="Lutzoni F."/>
            <person name="Magnuson J."/>
            <person name="Mondo S."/>
            <person name="Nolan M."/>
            <person name="Ohm R."/>
            <person name="Pangilinan J."/>
            <person name="Park H.-J."/>
            <person name="Ramirez L."/>
            <person name="Alfaro M."/>
            <person name="Sun H."/>
            <person name="Tritt A."/>
            <person name="Yoshinaga Y."/>
            <person name="Zwiers L.-H."/>
            <person name="Turgeon B."/>
            <person name="Goodwin S."/>
            <person name="Spatafora J."/>
            <person name="Crous P."/>
            <person name="Grigoriev I."/>
        </authorList>
    </citation>
    <scope>NUCLEOTIDE SEQUENCE</scope>
    <source>
        <strain evidence="1">CBS 675.92</strain>
    </source>
</reference>
<organism evidence="1 2">
    <name type="scientific">Byssothecium circinans</name>
    <dbReference type="NCBI Taxonomy" id="147558"/>
    <lineage>
        <taxon>Eukaryota</taxon>
        <taxon>Fungi</taxon>
        <taxon>Dikarya</taxon>
        <taxon>Ascomycota</taxon>
        <taxon>Pezizomycotina</taxon>
        <taxon>Dothideomycetes</taxon>
        <taxon>Pleosporomycetidae</taxon>
        <taxon>Pleosporales</taxon>
        <taxon>Massarineae</taxon>
        <taxon>Massarinaceae</taxon>
        <taxon>Byssothecium</taxon>
    </lineage>
</organism>
<keyword evidence="2" id="KW-1185">Reference proteome</keyword>